<dbReference type="PANTHER" id="PTHR37299">
    <property type="entry name" value="TRANSCRIPTIONAL REGULATOR-RELATED"/>
    <property type="match status" value="1"/>
</dbReference>
<protein>
    <submittedName>
        <fullName evidence="4">DNA-binding response regulator</fullName>
    </submittedName>
</protein>
<organism evidence="4 5">
    <name type="scientific">Sphingobacterium hungaricum</name>
    <dbReference type="NCBI Taxonomy" id="2082723"/>
    <lineage>
        <taxon>Bacteria</taxon>
        <taxon>Pseudomonadati</taxon>
        <taxon>Bacteroidota</taxon>
        <taxon>Sphingobacteriia</taxon>
        <taxon>Sphingobacteriales</taxon>
        <taxon>Sphingobacteriaceae</taxon>
        <taxon>Sphingobacterium</taxon>
    </lineage>
</organism>
<keyword evidence="1" id="KW-0597">Phosphoprotein</keyword>
<dbReference type="InterPro" id="IPR046947">
    <property type="entry name" value="LytR-like"/>
</dbReference>
<dbReference type="SMART" id="SM00448">
    <property type="entry name" value="REC"/>
    <property type="match status" value="1"/>
</dbReference>
<sequence length="240" mass="27813">MILNCIAIDDEPLSLSLIKKFILETPFLNFVGEYTNPLEALHQIKNEKVHLIFLDIEMPQLNGLDFAKMIMSKDNSHEYRIIFTTAYNQFAVDGYKVDALYYLLKPLNYHDFLSASLKAWSYFDEINKKMSTLQKPAISSDYIFLRVGYAHVKVNLSEIIYIESDKDYVKVFLQNAEPVTALMNLKTIEQILPKSFIRINRSFIVSINKIKSISKTHIVIGNTPLNIGEQYKEEVYKILK</sequence>
<evidence type="ECO:0000259" key="3">
    <source>
        <dbReference type="PROSITE" id="PS50930"/>
    </source>
</evidence>
<dbReference type="RefSeq" id="WP_196934815.1">
    <property type="nucleotide sequence ID" value="NZ_MU158698.1"/>
</dbReference>
<gene>
    <name evidence="4" type="ORF">C4F49_02155</name>
</gene>
<dbReference type="SUPFAM" id="SSF52172">
    <property type="entry name" value="CheY-like"/>
    <property type="match status" value="1"/>
</dbReference>
<proteinExistence type="predicted"/>
<dbReference type="Pfam" id="PF04397">
    <property type="entry name" value="LytTR"/>
    <property type="match status" value="1"/>
</dbReference>
<dbReference type="GO" id="GO:0003677">
    <property type="term" value="F:DNA binding"/>
    <property type="evidence" value="ECO:0007669"/>
    <property type="project" value="UniProtKB-KW"/>
</dbReference>
<evidence type="ECO:0000313" key="5">
    <source>
        <dbReference type="Proteomes" id="UP000616201"/>
    </source>
</evidence>
<feature type="modified residue" description="4-aspartylphosphate" evidence="1">
    <location>
        <position position="55"/>
    </location>
</feature>
<feature type="domain" description="Response regulatory" evidence="2">
    <location>
        <begin position="4"/>
        <end position="120"/>
    </location>
</feature>
<name>A0A928YPG9_9SPHI</name>
<dbReference type="GO" id="GO:0000156">
    <property type="term" value="F:phosphorelay response regulator activity"/>
    <property type="evidence" value="ECO:0007669"/>
    <property type="project" value="InterPro"/>
</dbReference>
<keyword evidence="4" id="KW-0238">DNA-binding</keyword>
<dbReference type="AlphaFoldDB" id="A0A928YPG9"/>
<dbReference type="InterPro" id="IPR011006">
    <property type="entry name" value="CheY-like_superfamily"/>
</dbReference>
<dbReference type="InterPro" id="IPR007492">
    <property type="entry name" value="LytTR_DNA-bd_dom"/>
</dbReference>
<feature type="domain" description="HTH LytTR-type" evidence="3">
    <location>
        <begin position="143"/>
        <end position="213"/>
    </location>
</feature>
<accession>A0A928YPG9</accession>
<keyword evidence="5" id="KW-1185">Reference proteome</keyword>
<evidence type="ECO:0000256" key="1">
    <source>
        <dbReference type="PROSITE-ProRule" id="PRU00169"/>
    </source>
</evidence>
<evidence type="ECO:0000259" key="2">
    <source>
        <dbReference type="PROSITE" id="PS50110"/>
    </source>
</evidence>
<comment type="caution">
    <text evidence="4">The sequence shown here is derived from an EMBL/GenBank/DDBJ whole genome shotgun (WGS) entry which is preliminary data.</text>
</comment>
<reference evidence="4" key="1">
    <citation type="submission" date="2018-02" db="EMBL/GenBank/DDBJ databases">
        <authorList>
            <person name="Vasarhelyi B.M."/>
            <person name="Deshmukh S."/>
            <person name="Balint B."/>
            <person name="Kukolya J."/>
        </authorList>
    </citation>
    <scope>NUCLEOTIDE SEQUENCE</scope>
    <source>
        <strain evidence="4">KB22</strain>
    </source>
</reference>
<dbReference type="Pfam" id="PF00072">
    <property type="entry name" value="Response_reg"/>
    <property type="match status" value="1"/>
</dbReference>
<dbReference type="EMBL" id="PRDK01000001">
    <property type="protein sequence ID" value="MBE8712482.1"/>
    <property type="molecule type" value="Genomic_DNA"/>
</dbReference>
<dbReference type="PANTHER" id="PTHR37299:SF1">
    <property type="entry name" value="STAGE 0 SPORULATION PROTEIN A HOMOLOG"/>
    <property type="match status" value="1"/>
</dbReference>
<dbReference type="Proteomes" id="UP000616201">
    <property type="component" value="Unassembled WGS sequence"/>
</dbReference>
<dbReference type="Gene3D" id="2.40.50.1020">
    <property type="entry name" value="LytTr DNA-binding domain"/>
    <property type="match status" value="1"/>
</dbReference>
<evidence type="ECO:0000313" key="4">
    <source>
        <dbReference type="EMBL" id="MBE8712482.1"/>
    </source>
</evidence>
<dbReference type="SMART" id="SM00850">
    <property type="entry name" value="LytTR"/>
    <property type="match status" value="1"/>
</dbReference>
<dbReference type="PROSITE" id="PS50930">
    <property type="entry name" value="HTH_LYTTR"/>
    <property type="match status" value="1"/>
</dbReference>
<dbReference type="Gene3D" id="3.40.50.2300">
    <property type="match status" value="1"/>
</dbReference>
<dbReference type="PROSITE" id="PS50110">
    <property type="entry name" value="RESPONSE_REGULATORY"/>
    <property type="match status" value="1"/>
</dbReference>
<dbReference type="InterPro" id="IPR001789">
    <property type="entry name" value="Sig_transdc_resp-reg_receiver"/>
</dbReference>